<accession>A0A6A6VCB0</accession>
<evidence type="ECO:0000313" key="1">
    <source>
        <dbReference type="EMBL" id="KAF2747526.1"/>
    </source>
</evidence>
<protein>
    <submittedName>
        <fullName evidence="1">Uncharacterized protein</fullName>
    </submittedName>
</protein>
<evidence type="ECO:0000313" key="2">
    <source>
        <dbReference type="Proteomes" id="UP000799440"/>
    </source>
</evidence>
<sequence>MSEGSLGVYGTRSDCRRAALCRSPLPQIAHMVLPSSSSPPWTTLLHLRRPAEASQSHTARTLPICLGTAGPLPRHARLRYRSHRLLASPHYPKRTWPALCGPASSRRRHRLVRGCHGRNPKINPCRPRAQQRLRHRLPQGRAASLASDDDSRSLVATLQMPKPVR</sequence>
<proteinExistence type="predicted"/>
<keyword evidence="2" id="KW-1185">Reference proteome</keyword>
<dbReference type="AlphaFoldDB" id="A0A6A6VCB0"/>
<organism evidence="1 2">
    <name type="scientific">Sporormia fimetaria CBS 119925</name>
    <dbReference type="NCBI Taxonomy" id="1340428"/>
    <lineage>
        <taxon>Eukaryota</taxon>
        <taxon>Fungi</taxon>
        <taxon>Dikarya</taxon>
        <taxon>Ascomycota</taxon>
        <taxon>Pezizomycotina</taxon>
        <taxon>Dothideomycetes</taxon>
        <taxon>Pleosporomycetidae</taxon>
        <taxon>Pleosporales</taxon>
        <taxon>Sporormiaceae</taxon>
        <taxon>Sporormia</taxon>
    </lineage>
</organism>
<dbReference type="EMBL" id="MU006572">
    <property type="protein sequence ID" value="KAF2747526.1"/>
    <property type="molecule type" value="Genomic_DNA"/>
</dbReference>
<gene>
    <name evidence="1" type="ORF">M011DRAFT_46795</name>
</gene>
<name>A0A6A6VCB0_9PLEO</name>
<reference evidence="1" key="1">
    <citation type="journal article" date="2020" name="Stud. Mycol.">
        <title>101 Dothideomycetes genomes: a test case for predicting lifestyles and emergence of pathogens.</title>
        <authorList>
            <person name="Haridas S."/>
            <person name="Albert R."/>
            <person name="Binder M."/>
            <person name="Bloem J."/>
            <person name="Labutti K."/>
            <person name="Salamov A."/>
            <person name="Andreopoulos B."/>
            <person name="Baker S."/>
            <person name="Barry K."/>
            <person name="Bills G."/>
            <person name="Bluhm B."/>
            <person name="Cannon C."/>
            <person name="Castanera R."/>
            <person name="Culley D."/>
            <person name="Daum C."/>
            <person name="Ezra D."/>
            <person name="Gonzalez J."/>
            <person name="Henrissat B."/>
            <person name="Kuo A."/>
            <person name="Liang C."/>
            <person name="Lipzen A."/>
            <person name="Lutzoni F."/>
            <person name="Magnuson J."/>
            <person name="Mondo S."/>
            <person name="Nolan M."/>
            <person name="Ohm R."/>
            <person name="Pangilinan J."/>
            <person name="Park H.-J."/>
            <person name="Ramirez L."/>
            <person name="Alfaro M."/>
            <person name="Sun H."/>
            <person name="Tritt A."/>
            <person name="Yoshinaga Y."/>
            <person name="Zwiers L.-H."/>
            <person name="Turgeon B."/>
            <person name="Goodwin S."/>
            <person name="Spatafora J."/>
            <person name="Crous P."/>
            <person name="Grigoriev I."/>
        </authorList>
    </citation>
    <scope>NUCLEOTIDE SEQUENCE</scope>
    <source>
        <strain evidence="1">CBS 119925</strain>
    </source>
</reference>
<dbReference type="Proteomes" id="UP000799440">
    <property type="component" value="Unassembled WGS sequence"/>
</dbReference>